<comment type="caution">
    <text evidence="6">The sequence shown here is derived from an EMBL/GenBank/DDBJ whole genome shotgun (WGS) entry which is preliminary data.</text>
</comment>
<dbReference type="InterPro" id="IPR003439">
    <property type="entry name" value="ABC_transporter-like_ATP-bd"/>
</dbReference>
<reference evidence="6" key="1">
    <citation type="journal article" date="2014" name="Front. Microbiol.">
        <title>High frequency of phylogenetically diverse reductive dehalogenase-homologous genes in deep subseafloor sedimentary metagenomes.</title>
        <authorList>
            <person name="Kawai M."/>
            <person name="Futagami T."/>
            <person name="Toyoda A."/>
            <person name="Takaki Y."/>
            <person name="Nishi S."/>
            <person name="Hori S."/>
            <person name="Arai W."/>
            <person name="Tsubouchi T."/>
            <person name="Morono Y."/>
            <person name="Uchiyama I."/>
            <person name="Ito T."/>
            <person name="Fujiyama A."/>
            <person name="Inagaki F."/>
            <person name="Takami H."/>
        </authorList>
    </citation>
    <scope>NUCLEOTIDE SEQUENCE</scope>
    <source>
        <strain evidence="6">Expedition CK06-06</strain>
    </source>
</reference>
<evidence type="ECO:0000256" key="1">
    <source>
        <dbReference type="ARBA" id="ARBA00005417"/>
    </source>
</evidence>
<protein>
    <recommendedName>
        <fullName evidence="5">ABC transporter domain-containing protein</fullName>
    </recommendedName>
</protein>
<keyword evidence="4" id="KW-0067">ATP-binding</keyword>
<evidence type="ECO:0000313" key="6">
    <source>
        <dbReference type="EMBL" id="GAH65899.1"/>
    </source>
</evidence>
<proteinExistence type="inferred from homology"/>
<feature type="non-terminal residue" evidence="6">
    <location>
        <position position="105"/>
    </location>
</feature>
<dbReference type="EMBL" id="BARU01029353">
    <property type="protein sequence ID" value="GAH65899.1"/>
    <property type="molecule type" value="Genomic_DNA"/>
</dbReference>
<dbReference type="Gene3D" id="3.40.50.300">
    <property type="entry name" value="P-loop containing nucleotide triphosphate hydrolases"/>
    <property type="match status" value="1"/>
</dbReference>
<organism evidence="6">
    <name type="scientific">marine sediment metagenome</name>
    <dbReference type="NCBI Taxonomy" id="412755"/>
    <lineage>
        <taxon>unclassified sequences</taxon>
        <taxon>metagenomes</taxon>
        <taxon>ecological metagenomes</taxon>
    </lineage>
</organism>
<dbReference type="PANTHER" id="PTHR43776">
    <property type="entry name" value="TRANSPORT ATP-BINDING PROTEIN"/>
    <property type="match status" value="1"/>
</dbReference>
<evidence type="ECO:0000256" key="2">
    <source>
        <dbReference type="ARBA" id="ARBA00022448"/>
    </source>
</evidence>
<name>X1IID5_9ZZZZ</name>
<feature type="domain" description="ABC transporter" evidence="5">
    <location>
        <begin position="40"/>
        <end position="101"/>
    </location>
</feature>
<dbReference type="PANTHER" id="PTHR43776:SF7">
    <property type="entry name" value="D,D-DIPEPTIDE TRANSPORT ATP-BINDING PROTEIN DDPF-RELATED"/>
    <property type="match status" value="1"/>
</dbReference>
<dbReference type="AlphaFoldDB" id="X1IID5"/>
<evidence type="ECO:0000256" key="4">
    <source>
        <dbReference type="ARBA" id="ARBA00022840"/>
    </source>
</evidence>
<keyword evidence="2" id="KW-0813">Transport</keyword>
<dbReference type="InterPro" id="IPR050319">
    <property type="entry name" value="ABC_transp_ATP-bind"/>
</dbReference>
<sequence length="105" mass="11901">MSSDEIILKVRNLKKWFPVRTGILEDLISRDEKKYVKAVDGISFDIKKRQIYGLAGESGCGKTTTGRVILRLLEPTSGEVQLGDQDIFSLTKRELNEFRKSAQII</sequence>
<evidence type="ECO:0000256" key="3">
    <source>
        <dbReference type="ARBA" id="ARBA00022741"/>
    </source>
</evidence>
<dbReference type="GO" id="GO:0005524">
    <property type="term" value="F:ATP binding"/>
    <property type="evidence" value="ECO:0007669"/>
    <property type="project" value="UniProtKB-KW"/>
</dbReference>
<dbReference type="InterPro" id="IPR027417">
    <property type="entry name" value="P-loop_NTPase"/>
</dbReference>
<dbReference type="GO" id="GO:0016887">
    <property type="term" value="F:ATP hydrolysis activity"/>
    <property type="evidence" value="ECO:0007669"/>
    <property type="project" value="InterPro"/>
</dbReference>
<keyword evidence="3" id="KW-0547">Nucleotide-binding</keyword>
<evidence type="ECO:0000259" key="5">
    <source>
        <dbReference type="Pfam" id="PF00005"/>
    </source>
</evidence>
<dbReference type="SUPFAM" id="SSF52540">
    <property type="entry name" value="P-loop containing nucleoside triphosphate hydrolases"/>
    <property type="match status" value="1"/>
</dbReference>
<accession>X1IID5</accession>
<comment type="similarity">
    <text evidence="1">Belongs to the ABC transporter superfamily.</text>
</comment>
<dbReference type="Pfam" id="PF00005">
    <property type="entry name" value="ABC_tran"/>
    <property type="match status" value="1"/>
</dbReference>
<gene>
    <name evidence="6" type="ORF">S03H2_46700</name>
</gene>